<dbReference type="STRING" id="1198449.ACAM_0454"/>
<evidence type="ECO:0000313" key="1">
    <source>
        <dbReference type="EMBL" id="BAN89923.1"/>
    </source>
</evidence>
<organism evidence="1 2">
    <name type="scientific">Aeropyrum camini SY1 = JCM 12091</name>
    <dbReference type="NCBI Taxonomy" id="1198449"/>
    <lineage>
        <taxon>Archaea</taxon>
        <taxon>Thermoproteota</taxon>
        <taxon>Thermoprotei</taxon>
        <taxon>Desulfurococcales</taxon>
        <taxon>Desulfurococcaceae</taxon>
        <taxon>Aeropyrum</taxon>
    </lineage>
</organism>
<dbReference type="AlphaFoldDB" id="U3TD73"/>
<dbReference type="KEGG" id="acj:ACAM_0454"/>
<protein>
    <submittedName>
        <fullName evidence="1">Uncharacterized protein</fullName>
    </submittedName>
</protein>
<dbReference type="RefSeq" id="WP_022541199.1">
    <property type="nucleotide sequence ID" value="NC_022521.1"/>
</dbReference>
<keyword evidence="2" id="KW-1185">Reference proteome</keyword>
<name>U3TD73_9CREN</name>
<proteinExistence type="predicted"/>
<dbReference type="EMBL" id="AP012489">
    <property type="protein sequence ID" value="BAN89923.1"/>
    <property type="molecule type" value="Genomic_DNA"/>
</dbReference>
<gene>
    <name evidence="1" type="ORF">ACAM_0454</name>
</gene>
<dbReference type="Proteomes" id="UP000016887">
    <property type="component" value="Chromosome"/>
</dbReference>
<sequence>MPRFEARAYIPLTNEYEEIKFTDEDVLKDVKIGEFLCKITPSYEKGPPRLILVFACEFEDKDLNKFDEKR</sequence>
<dbReference type="GeneID" id="17109925"/>
<reference evidence="1 2" key="1">
    <citation type="journal article" date="2013" name="Appl. Environ. Microbiol.">
        <title>Variation of the Virus-Related Elements within Syntenic Genomes of the Hyperthermophilic Archaeon Aeropyrum.</title>
        <authorList>
            <person name="Daifuku T."/>
            <person name="Yoshida T."/>
            <person name="Kitamura T."/>
            <person name="Kawaichi S."/>
            <person name="Inoue T."/>
            <person name="Nomura K."/>
            <person name="Yoshida Y."/>
            <person name="Kuno S."/>
            <person name="Sako Y."/>
        </authorList>
    </citation>
    <scope>NUCLEOTIDE SEQUENCE [LARGE SCALE GENOMIC DNA]</scope>
    <source>
        <strain evidence="1 2">SY1</strain>
    </source>
</reference>
<evidence type="ECO:0000313" key="2">
    <source>
        <dbReference type="Proteomes" id="UP000016887"/>
    </source>
</evidence>
<accession>U3TD73</accession>